<evidence type="ECO:0000313" key="2">
    <source>
        <dbReference type="Proteomes" id="UP000821845"/>
    </source>
</evidence>
<dbReference type="Proteomes" id="UP000821845">
    <property type="component" value="Chromosome 1"/>
</dbReference>
<organism evidence="1 2">
    <name type="scientific">Hyalomma asiaticum</name>
    <name type="common">Tick</name>
    <dbReference type="NCBI Taxonomy" id="266040"/>
    <lineage>
        <taxon>Eukaryota</taxon>
        <taxon>Metazoa</taxon>
        <taxon>Ecdysozoa</taxon>
        <taxon>Arthropoda</taxon>
        <taxon>Chelicerata</taxon>
        <taxon>Arachnida</taxon>
        <taxon>Acari</taxon>
        <taxon>Parasitiformes</taxon>
        <taxon>Ixodida</taxon>
        <taxon>Ixodoidea</taxon>
        <taxon>Ixodidae</taxon>
        <taxon>Hyalomminae</taxon>
        <taxon>Hyalomma</taxon>
    </lineage>
</organism>
<accession>A0ACB7TP31</accession>
<proteinExistence type="predicted"/>
<evidence type="ECO:0000313" key="1">
    <source>
        <dbReference type="EMBL" id="KAH6947871.1"/>
    </source>
</evidence>
<reference evidence="1" key="1">
    <citation type="submission" date="2020-05" db="EMBL/GenBank/DDBJ databases">
        <title>Large-scale comparative analyses of tick genomes elucidate their genetic diversity and vector capacities.</title>
        <authorList>
            <person name="Jia N."/>
            <person name="Wang J."/>
            <person name="Shi W."/>
            <person name="Du L."/>
            <person name="Sun Y."/>
            <person name="Zhan W."/>
            <person name="Jiang J."/>
            <person name="Wang Q."/>
            <person name="Zhang B."/>
            <person name="Ji P."/>
            <person name="Sakyi L.B."/>
            <person name="Cui X."/>
            <person name="Yuan T."/>
            <person name="Jiang B."/>
            <person name="Yang W."/>
            <person name="Lam T.T.-Y."/>
            <person name="Chang Q."/>
            <person name="Ding S."/>
            <person name="Wang X."/>
            <person name="Zhu J."/>
            <person name="Ruan X."/>
            <person name="Zhao L."/>
            <person name="Wei J."/>
            <person name="Que T."/>
            <person name="Du C."/>
            <person name="Cheng J."/>
            <person name="Dai P."/>
            <person name="Han X."/>
            <person name="Huang E."/>
            <person name="Gao Y."/>
            <person name="Liu J."/>
            <person name="Shao H."/>
            <person name="Ye R."/>
            <person name="Li L."/>
            <person name="Wei W."/>
            <person name="Wang X."/>
            <person name="Wang C."/>
            <person name="Yang T."/>
            <person name="Huo Q."/>
            <person name="Li W."/>
            <person name="Guo W."/>
            <person name="Chen H."/>
            <person name="Zhou L."/>
            <person name="Ni X."/>
            <person name="Tian J."/>
            <person name="Zhou Y."/>
            <person name="Sheng Y."/>
            <person name="Liu T."/>
            <person name="Pan Y."/>
            <person name="Xia L."/>
            <person name="Li J."/>
            <person name="Zhao F."/>
            <person name="Cao W."/>
        </authorList>
    </citation>
    <scope>NUCLEOTIDE SEQUENCE</scope>
    <source>
        <strain evidence="1">Hyas-2018</strain>
    </source>
</reference>
<protein>
    <submittedName>
        <fullName evidence="1">Uncharacterized protein</fullName>
    </submittedName>
</protein>
<keyword evidence="2" id="KW-1185">Reference proteome</keyword>
<sequence length="287" mass="31363">MAALPWLGPDSVNCATLGLLRGPVAETQRTPKKLRPGGRANERERSLTRLFVFACVSHVISKEIPWQERKERERGGSCLLGAFSCRSPKLSCGAVLRETRQQLGDIGRRDNALSRLHRAASRELCHPRRRNALVTEPWCTGASVREASDHSSEDMHAILAPLCASYARLSGTSFSTATDSLRTVADLSVSLAAAAPISRGGLIENKRQGRGDRKTVPVVKLPRCRPVARESTAPVVRATASPARMTTIPRTPQNPGDGQPRRPADLATRLLQRYLAAGRARAQRRPF</sequence>
<name>A0ACB7TP31_HYAAI</name>
<dbReference type="EMBL" id="CM023481">
    <property type="protein sequence ID" value="KAH6947871.1"/>
    <property type="molecule type" value="Genomic_DNA"/>
</dbReference>
<gene>
    <name evidence="1" type="ORF">HPB50_021956</name>
</gene>
<comment type="caution">
    <text evidence="1">The sequence shown here is derived from an EMBL/GenBank/DDBJ whole genome shotgun (WGS) entry which is preliminary data.</text>
</comment>